<keyword evidence="2" id="KW-0677">Repeat</keyword>
<evidence type="ECO:0000256" key="1">
    <source>
        <dbReference type="ARBA" id="ARBA00022658"/>
    </source>
</evidence>
<dbReference type="Gene3D" id="2.60.40.1080">
    <property type="match status" value="1"/>
</dbReference>
<keyword evidence="1" id="KW-0344">Guanine-nucleotide releasing factor</keyword>
<dbReference type="PANTHER" id="PTHR45982">
    <property type="entry name" value="REGULATOR OF CHROMOSOME CONDENSATION"/>
    <property type="match status" value="1"/>
</dbReference>
<dbReference type="PRINTS" id="PR00633">
    <property type="entry name" value="RCCNDNSATION"/>
</dbReference>
<dbReference type="InterPro" id="IPR008964">
    <property type="entry name" value="Invasin/intimin_cell_adhesion"/>
</dbReference>
<evidence type="ECO:0000256" key="2">
    <source>
        <dbReference type="ARBA" id="ARBA00022737"/>
    </source>
</evidence>
<dbReference type="SMART" id="SM00635">
    <property type="entry name" value="BID_2"/>
    <property type="match status" value="2"/>
</dbReference>
<feature type="domain" description="BIG2" evidence="3">
    <location>
        <begin position="109"/>
        <end position="191"/>
    </location>
</feature>
<name>A0A0K1PES2_9BACT</name>
<keyword evidence="5" id="KW-1185">Reference proteome</keyword>
<dbReference type="Pfam" id="PF25390">
    <property type="entry name" value="WD40_RLD"/>
    <property type="match status" value="1"/>
</dbReference>
<evidence type="ECO:0000313" key="5">
    <source>
        <dbReference type="Proteomes" id="UP000055590"/>
    </source>
</evidence>
<feature type="domain" description="BIG2" evidence="3">
    <location>
        <begin position="24"/>
        <end position="104"/>
    </location>
</feature>
<dbReference type="STRING" id="1391653.AKJ08_2402"/>
<accession>A0A0K1PES2</accession>
<dbReference type="SUPFAM" id="SSF50985">
    <property type="entry name" value="RCC1/BLIP-II"/>
    <property type="match status" value="2"/>
</dbReference>
<dbReference type="InterPro" id="IPR009091">
    <property type="entry name" value="RCC1/BLIP-II"/>
</dbReference>
<dbReference type="AlphaFoldDB" id="A0A0K1PES2"/>
<dbReference type="PROSITE" id="PS50012">
    <property type="entry name" value="RCC1_3"/>
    <property type="match status" value="5"/>
</dbReference>
<dbReference type="Pfam" id="PF13540">
    <property type="entry name" value="RCC1_2"/>
    <property type="match status" value="2"/>
</dbReference>
<organism evidence="4 5">
    <name type="scientific">Vulgatibacter incomptus</name>
    <dbReference type="NCBI Taxonomy" id="1391653"/>
    <lineage>
        <taxon>Bacteria</taxon>
        <taxon>Pseudomonadati</taxon>
        <taxon>Myxococcota</taxon>
        <taxon>Myxococcia</taxon>
        <taxon>Myxococcales</taxon>
        <taxon>Cystobacterineae</taxon>
        <taxon>Vulgatibacteraceae</taxon>
        <taxon>Vulgatibacter</taxon>
    </lineage>
</organism>
<dbReference type="PANTHER" id="PTHR45982:SF1">
    <property type="entry name" value="REGULATOR OF CHROMOSOME CONDENSATION"/>
    <property type="match status" value="1"/>
</dbReference>
<dbReference type="Pfam" id="PF02368">
    <property type="entry name" value="Big_2"/>
    <property type="match status" value="2"/>
</dbReference>
<dbReference type="Proteomes" id="UP000055590">
    <property type="component" value="Chromosome"/>
</dbReference>
<protein>
    <submittedName>
        <fullName evidence="4">BNR repeat domain protein</fullName>
    </submittedName>
</protein>
<dbReference type="InterPro" id="IPR003343">
    <property type="entry name" value="Big_2"/>
</dbReference>
<dbReference type="InterPro" id="IPR058923">
    <property type="entry name" value="RCC1-like_dom"/>
</dbReference>
<dbReference type="GO" id="GO:0005737">
    <property type="term" value="C:cytoplasm"/>
    <property type="evidence" value="ECO:0007669"/>
    <property type="project" value="TreeGrafter"/>
</dbReference>
<evidence type="ECO:0000313" key="4">
    <source>
        <dbReference type="EMBL" id="AKU92015.1"/>
    </source>
</evidence>
<reference evidence="4 5" key="1">
    <citation type="submission" date="2015-08" db="EMBL/GenBank/DDBJ databases">
        <authorList>
            <person name="Babu N.S."/>
            <person name="Beckwith C.J."/>
            <person name="Beseler K.G."/>
            <person name="Brison A."/>
            <person name="Carone J.V."/>
            <person name="Caskin T.P."/>
            <person name="Diamond M."/>
            <person name="Durham M.E."/>
            <person name="Foxe J.M."/>
            <person name="Go M."/>
            <person name="Henderson B.A."/>
            <person name="Jones I.B."/>
            <person name="McGettigan J.A."/>
            <person name="Micheletti S.J."/>
            <person name="Nasrallah M.E."/>
            <person name="Ortiz D."/>
            <person name="Piller C.R."/>
            <person name="Privatt S.R."/>
            <person name="Schneider S.L."/>
            <person name="Sharp S."/>
            <person name="Smith T.C."/>
            <person name="Stanton J.D."/>
            <person name="Ullery H.E."/>
            <person name="Wilson R.J."/>
            <person name="Serrano M.G."/>
            <person name="Buck G."/>
            <person name="Lee V."/>
            <person name="Wang Y."/>
            <person name="Carvalho R."/>
            <person name="Voegtly L."/>
            <person name="Shi R."/>
            <person name="Duckworth R."/>
            <person name="Johnson A."/>
            <person name="Loviza R."/>
            <person name="Walstead R."/>
            <person name="Shah Z."/>
            <person name="Kiflezghi M."/>
            <person name="Wade K."/>
            <person name="Ball S.L."/>
            <person name="Bradley K.W."/>
            <person name="Asai D.J."/>
            <person name="Bowman C.A."/>
            <person name="Russell D.A."/>
            <person name="Pope W.H."/>
            <person name="Jacobs-Sera D."/>
            <person name="Hendrix R.W."/>
            <person name="Hatfull G.F."/>
        </authorList>
    </citation>
    <scope>NUCLEOTIDE SEQUENCE [LARGE SCALE GENOMIC DNA]</scope>
    <source>
        <strain evidence="4 5">DSM 27710</strain>
    </source>
</reference>
<sequence>MKRIIVLLPLLVAFGCSSDKKESAISRIEIDPSELVLDEQDTRPLIATAFAKDGTVVEDVTLVWASSDSEIVSVTKEGLVKGETFGKATITASAGGAEGSIEIVVNEVEPVSIGIVPKTLRVPVDGTLQIVAELKSANGRLLKRRNLEWTSSDPSTIDIDPTGLATGRKLNATPVTVTATFGDLTTTSSARTVHRFAQLVAGDRHTCALTLGGAAWCWGSNAAGALGSEGARSNLPVRFGAEQAFSELAAGGDRTCGVSAEGKVFCWGGGAAVAAVQTPPLHSLTMGQGHTCGLTDEGKAWCWGSDSHGQTGNGSQQETAQPAEVKGGMIFDAIAAGGDTTCGVDDAGKAWCWGSDSMGQLGKSSAGSDAANPEQVSGGRFFTYIALGSAHACGMEINGAVWCWGSNNHGQLGRGTAGGSAPAKVSGSRSFVALAAGSGFSSAIAQDGEGFAWGENNLGQLGVGDSRDKNAPEAFTGAFRWQQIVHGGSHACGINVDGLTYCWGSNDNGQAGIGEDDLSLFAATIGYGQEPLGAN</sequence>
<evidence type="ECO:0000259" key="3">
    <source>
        <dbReference type="SMART" id="SM00635"/>
    </source>
</evidence>
<dbReference type="PROSITE" id="PS51257">
    <property type="entry name" value="PROKAR_LIPOPROTEIN"/>
    <property type="match status" value="1"/>
</dbReference>
<dbReference type="InterPro" id="IPR000408">
    <property type="entry name" value="Reg_chr_condens"/>
</dbReference>
<dbReference type="OrthoDB" id="5462013at2"/>
<dbReference type="KEGG" id="vin:AKJ08_2402"/>
<dbReference type="RefSeq" id="WP_050726243.1">
    <property type="nucleotide sequence ID" value="NZ_CP012332.1"/>
</dbReference>
<dbReference type="InterPro" id="IPR051553">
    <property type="entry name" value="Ran_GTPase-activating"/>
</dbReference>
<dbReference type="Gene3D" id="2.130.10.30">
    <property type="entry name" value="Regulator of chromosome condensation 1/beta-lactamase-inhibitor protein II"/>
    <property type="match status" value="2"/>
</dbReference>
<dbReference type="GO" id="GO:0005085">
    <property type="term" value="F:guanyl-nucleotide exchange factor activity"/>
    <property type="evidence" value="ECO:0007669"/>
    <property type="project" value="TreeGrafter"/>
</dbReference>
<gene>
    <name evidence="4" type="ORF">AKJ08_2402</name>
</gene>
<dbReference type="SUPFAM" id="SSF49373">
    <property type="entry name" value="Invasin/intimin cell-adhesion fragments"/>
    <property type="match status" value="2"/>
</dbReference>
<proteinExistence type="predicted"/>
<dbReference type="EMBL" id="CP012332">
    <property type="protein sequence ID" value="AKU92015.1"/>
    <property type="molecule type" value="Genomic_DNA"/>
</dbReference>